<comment type="caution">
    <text evidence="2">The sequence shown here is derived from an EMBL/GenBank/DDBJ whole genome shotgun (WGS) entry which is preliminary data.</text>
</comment>
<evidence type="ECO:0000313" key="2">
    <source>
        <dbReference type="EMBL" id="GAI84992.1"/>
    </source>
</evidence>
<accession>X1RW77</accession>
<keyword evidence="1" id="KW-0472">Membrane</keyword>
<proteinExistence type="predicted"/>
<evidence type="ECO:0000256" key="1">
    <source>
        <dbReference type="SAM" id="Phobius"/>
    </source>
</evidence>
<gene>
    <name evidence="2" type="ORF">S12H4_17398</name>
</gene>
<keyword evidence="1" id="KW-1133">Transmembrane helix</keyword>
<dbReference type="Gene3D" id="2.60.120.260">
    <property type="entry name" value="Galactose-binding domain-like"/>
    <property type="match status" value="1"/>
</dbReference>
<feature type="transmembrane region" description="Helical" evidence="1">
    <location>
        <begin position="176"/>
        <end position="196"/>
    </location>
</feature>
<dbReference type="InterPro" id="IPR008979">
    <property type="entry name" value="Galactose-bd-like_sf"/>
</dbReference>
<feature type="non-terminal residue" evidence="2">
    <location>
        <position position="1"/>
    </location>
</feature>
<organism evidence="2">
    <name type="scientific">marine sediment metagenome</name>
    <dbReference type="NCBI Taxonomy" id="412755"/>
    <lineage>
        <taxon>unclassified sequences</taxon>
        <taxon>metagenomes</taxon>
        <taxon>ecological metagenomes</taxon>
    </lineage>
</organism>
<dbReference type="SUPFAM" id="SSF49785">
    <property type="entry name" value="Galactose-binding domain-like"/>
    <property type="match status" value="1"/>
</dbReference>
<dbReference type="EMBL" id="BARW01008501">
    <property type="protein sequence ID" value="GAI84992.1"/>
    <property type="molecule type" value="Genomic_DNA"/>
</dbReference>
<reference evidence="2" key="1">
    <citation type="journal article" date="2014" name="Front. Microbiol.">
        <title>High frequency of phylogenetically diverse reductive dehalogenase-homologous genes in deep subseafloor sedimentary metagenomes.</title>
        <authorList>
            <person name="Kawai M."/>
            <person name="Futagami T."/>
            <person name="Toyoda A."/>
            <person name="Takaki Y."/>
            <person name="Nishi S."/>
            <person name="Hori S."/>
            <person name="Arai W."/>
            <person name="Tsubouchi T."/>
            <person name="Morono Y."/>
            <person name="Uchiyama I."/>
            <person name="Ito T."/>
            <person name="Fujiyama A."/>
            <person name="Inagaki F."/>
            <person name="Takami H."/>
        </authorList>
    </citation>
    <scope>NUCLEOTIDE SEQUENCE</scope>
    <source>
        <strain evidence="2">Expedition CK06-06</strain>
    </source>
</reference>
<name>X1RW77_9ZZZZ</name>
<dbReference type="AlphaFoldDB" id="X1RW77"/>
<keyword evidence="1" id="KW-0812">Transmembrane</keyword>
<protein>
    <submittedName>
        <fullName evidence="2">Uncharacterized protein</fullName>
    </submittedName>
</protein>
<sequence>VWFDDVKLVEASPGLVFNGGFEIGSKNEPNYWKQSAKRGWKVSEEVVYEGDRAMRAARGWSWLWQDVPVKPKRWYTLEAQVKSDIMLEEKQDRNNTFLTLECLDKKGQVIKREWGVVTAFPLWHKRENRIYTPEKTEKIRIKLAKRLGEGSVWFDDVKLVERLFLAGKLPDKLTPFFNFLMYFLLISSFLIVVFKIRSRSKSNRS</sequence>